<evidence type="ECO:0000256" key="3">
    <source>
        <dbReference type="SAM" id="SignalP"/>
    </source>
</evidence>
<gene>
    <name evidence="5" type="ORF">Pyn_04311</name>
</gene>
<dbReference type="Gene3D" id="3.40.50.720">
    <property type="entry name" value="NAD(P)-binding Rossmann-like Domain"/>
    <property type="match status" value="1"/>
</dbReference>
<organism evidence="5 6">
    <name type="scientific">Prunus yedoensis var. nudiflora</name>
    <dbReference type="NCBI Taxonomy" id="2094558"/>
    <lineage>
        <taxon>Eukaryota</taxon>
        <taxon>Viridiplantae</taxon>
        <taxon>Streptophyta</taxon>
        <taxon>Embryophyta</taxon>
        <taxon>Tracheophyta</taxon>
        <taxon>Spermatophyta</taxon>
        <taxon>Magnoliopsida</taxon>
        <taxon>eudicotyledons</taxon>
        <taxon>Gunneridae</taxon>
        <taxon>Pentapetalae</taxon>
        <taxon>rosids</taxon>
        <taxon>fabids</taxon>
        <taxon>Rosales</taxon>
        <taxon>Rosaceae</taxon>
        <taxon>Amygdaloideae</taxon>
        <taxon>Amygdaleae</taxon>
        <taxon>Prunus</taxon>
    </lineage>
</organism>
<dbReference type="InterPro" id="IPR036291">
    <property type="entry name" value="NAD(P)-bd_dom_sf"/>
</dbReference>
<evidence type="ECO:0000313" key="5">
    <source>
        <dbReference type="EMBL" id="PQM34192.1"/>
    </source>
</evidence>
<dbReference type="GO" id="GO:0051287">
    <property type="term" value="F:NAD binding"/>
    <property type="evidence" value="ECO:0007669"/>
    <property type="project" value="InterPro"/>
</dbReference>
<accession>A0A314UBI7</accession>
<dbReference type="InterPro" id="IPR050223">
    <property type="entry name" value="D-isomer_2-hydroxyacid_DH"/>
</dbReference>
<dbReference type="InterPro" id="IPR006140">
    <property type="entry name" value="D-isomer_DH_NAD-bd"/>
</dbReference>
<dbReference type="PANTHER" id="PTHR10996:SF257">
    <property type="entry name" value="GLYOXYLATE REDUCTASE 1"/>
    <property type="match status" value="1"/>
</dbReference>
<evidence type="ECO:0000259" key="4">
    <source>
        <dbReference type="Pfam" id="PF02826"/>
    </source>
</evidence>
<keyword evidence="3" id="KW-0732">Signal</keyword>
<dbReference type="Pfam" id="PF02826">
    <property type="entry name" value="2-Hacid_dh_C"/>
    <property type="match status" value="1"/>
</dbReference>
<dbReference type="AlphaFoldDB" id="A0A314UBI7"/>
<dbReference type="GO" id="GO:0005829">
    <property type="term" value="C:cytosol"/>
    <property type="evidence" value="ECO:0007669"/>
    <property type="project" value="TreeGrafter"/>
</dbReference>
<evidence type="ECO:0000256" key="1">
    <source>
        <dbReference type="ARBA" id="ARBA00005854"/>
    </source>
</evidence>
<comment type="similarity">
    <text evidence="1">Belongs to the D-isomer specific 2-hydroxyacid dehydrogenase family.</text>
</comment>
<comment type="caution">
    <text evidence="5">The sequence shown here is derived from an EMBL/GenBank/DDBJ whole genome shotgun (WGS) entry which is preliminary data.</text>
</comment>
<dbReference type="STRING" id="2094558.A0A314UBI7"/>
<proteinExistence type="inferred from homology"/>
<feature type="signal peptide" evidence="3">
    <location>
        <begin position="1"/>
        <end position="25"/>
    </location>
</feature>
<keyword evidence="6" id="KW-1185">Reference proteome</keyword>
<feature type="domain" description="D-isomer specific 2-hydroxyacid dehydrogenase NAD-binding" evidence="4">
    <location>
        <begin position="44"/>
        <end position="98"/>
    </location>
</feature>
<reference evidence="5 6" key="1">
    <citation type="submission" date="2018-02" db="EMBL/GenBank/DDBJ databases">
        <title>Draft genome of wild Prunus yedoensis var. nudiflora.</title>
        <authorList>
            <person name="Baek S."/>
            <person name="Kim J.-H."/>
            <person name="Choi K."/>
            <person name="Kim G.-B."/>
            <person name="Cho A."/>
            <person name="Jang H."/>
            <person name="Shin C.-H."/>
            <person name="Yu H.-J."/>
            <person name="Mun J.-H."/>
        </authorList>
    </citation>
    <scope>NUCLEOTIDE SEQUENCE [LARGE SCALE GENOMIC DNA]</scope>
    <source>
        <strain evidence="6">cv. Jeju island</strain>
        <tissue evidence="5">Leaf</tissue>
    </source>
</reference>
<evidence type="ECO:0000313" key="6">
    <source>
        <dbReference type="Proteomes" id="UP000250321"/>
    </source>
</evidence>
<sequence length="121" mass="12966">MEASELVQFLLFSFVQLAATRAAVGDGYGGQQKHFPLVSGKASLSLSAARRIVEADEFMRAGLYDGWLPNLFVGNLLKGQTVGVIGAGRIGSAYARMMVFSLSKMLNLRLGSSDLGFMIMA</sequence>
<evidence type="ECO:0000256" key="2">
    <source>
        <dbReference type="ARBA" id="ARBA00023002"/>
    </source>
</evidence>
<dbReference type="SUPFAM" id="SSF51735">
    <property type="entry name" value="NAD(P)-binding Rossmann-fold domains"/>
    <property type="match status" value="1"/>
</dbReference>
<dbReference type="OrthoDB" id="1724092at2759"/>
<dbReference type="PANTHER" id="PTHR10996">
    <property type="entry name" value="2-HYDROXYACID DEHYDROGENASE-RELATED"/>
    <property type="match status" value="1"/>
</dbReference>
<keyword evidence="2" id="KW-0560">Oxidoreductase</keyword>
<dbReference type="GO" id="GO:0030267">
    <property type="term" value="F:glyoxylate reductase (NADPH) activity"/>
    <property type="evidence" value="ECO:0007669"/>
    <property type="project" value="TreeGrafter"/>
</dbReference>
<dbReference type="Proteomes" id="UP000250321">
    <property type="component" value="Unassembled WGS sequence"/>
</dbReference>
<dbReference type="GO" id="GO:0008465">
    <property type="term" value="F:hydroxypyruvate reductase (NADH) activity"/>
    <property type="evidence" value="ECO:0007669"/>
    <property type="project" value="TreeGrafter"/>
</dbReference>
<protein>
    <submittedName>
        <fullName evidence="5">Glycerate dehydrogenase</fullName>
    </submittedName>
</protein>
<name>A0A314UBI7_PRUYE</name>
<feature type="chain" id="PRO_5016326596" evidence="3">
    <location>
        <begin position="26"/>
        <end position="121"/>
    </location>
</feature>
<dbReference type="EMBL" id="PJQY01003825">
    <property type="protein sequence ID" value="PQM34192.1"/>
    <property type="molecule type" value="Genomic_DNA"/>
</dbReference>